<sequence>MPGPVPLSQTDFGNLKGVNVADGVLATDVAAFGQVGAARSAAITTANAYTDSQLAGLQSGQTPKGAVRAAVGTNVTIASPGAALDGVTAVNGDVFLLAGQTSGAQNGPYVFNGASSAMTRAANWDAQAEAVLGSYWIVREGTNADTFALLTNDAFTLGTTTATFKYVGITQASQTLGYSGTSPVVAAGGTWTITHNLGTDKIIVQFRRVSTGRYVTCEVGGATSTQVQAYPDVALAAGEIEALVGRVA</sequence>
<gene>
    <name evidence="1" type="ORF">AVDCRST_MAG68-5064</name>
</gene>
<evidence type="ECO:0000313" key="1">
    <source>
        <dbReference type="EMBL" id="CAA9364651.1"/>
    </source>
</evidence>
<proteinExistence type="predicted"/>
<organism evidence="1">
    <name type="scientific">uncultured Gemmatimonadota bacterium</name>
    <dbReference type="NCBI Taxonomy" id="203437"/>
    <lineage>
        <taxon>Bacteria</taxon>
        <taxon>Pseudomonadati</taxon>
        <taxon>Gemmatimonadota</taxon>
        <taxon>environmental samples</taxon>
    </lineage>
</organism>
<dbReference type="EMBL" id="CADCTW010000217">
    <property type="protein sequence ID" value="CAA9364651.1"/>
    <property type="molecule type" value="Genomic_DNA"/>
</dbReference>
<name>A0A6J4MQZ2_9BACT</name>
<dbReference type="AlphaFoldDB" id="A0A6J4MQZ2"/>
<accession>A0A6J4MQZ2</accession>
<reference evidence="1" key="1">
    <citation type="submission" date="2020-02" db="EMBL/GenBank/DDBJ databases">
        <authorList>
            <person name="Meier V. D."/>
        </authorList>
    </citation>
    <scope>NUCLEOTIDE SEQUENCE</scope>
    <source>
        <strain evidence="1">AVDCRST_MAG68</strain>
    </source>
</reference>
<protein>
    <submittedName>
        <fullName evidence="1">Phage tail fiber</fullName>
    </submittedName>
</protein>